<feature type="transmembrane region" description="Helical" evidence="1">
    <location>
        <begin position="108"/>
        <end position="125"/>
    </location>
</feature>
<dbReference type="OrthoDB" id="21939at2"/>
<dbReference type="Proteomes" id="UP000004947">
    <property type="component" value="Unassembled WGS sequence"/>
</dbReference>
<dbReference type="InterPro" id="IPR021306">
    <property type="entry name" value="DUF2878"/>
</dbReference>
<feature type="transmembrane region" description="Helical" evidence="1">
    <location>
        <begin position="48"/>
        <end position="64"/>
    </location>
</feature>
<protein>
    <submittedName>
        <fullName evidence="2">Hypothetical membrane protein</fullName>
    </submittedName>
</protein>
<feature type="transmembrane region" description="Helical" evidence="1">
    <location>
        <begin position="84"/>
        <end position="101"/>
    </location>
</feature>
<comment type="caution">
    <text evidence="2">The sequence shown here is derived from an EMBL/GenBank/DDBJ whole genome shotgun (WGS) entry which is preliminary data.</text>
</comment>
<feature type="transmembrane region" description="Helical" evidence="1">
    <location>
        <begin position="137"/>
        <end position="156"/>
    </location>
</feature>
<evidence type="ECO:0000256" key="1">
    <source>
        <dbReference type="SAM" id="Phobius"/>
    </source>
</evidence>
<dbReference type="AlphaFoldDB" id="A6DF41"/>
<dbReference type="RefSeq" id="WP_007276543.1">
    <property type="nucleotide sequence ID" value="NZ_ABCK01000001.1"/>
</dbReference>
<keyword evidence="3" id="KW-1185">Reference proteome</keyword>
<keyword evidence="1" id="KW-0812">Transmembrane</keyword>
<sequence length="167" mass="19418">MKKFEYILNGIFYQITWFLCIFYPDRFYAFIAAFLTVGLHLSFKSEKLRELIIILIAGICGYSMDQLMDYINILNTSAKSNSSLYLAIIWFVFACTLRSSFSFIFKTYVRAISLGVLAPASYFFAQKIGVVKYSEPIIYSIAIHMFTYVSLMTFFYRMNMKIGADHE</sequence>
<organism evidence="2 3">
    <name type="scientific">Lentisphaera araneosa HTCC2155</name>
    <dbReference type="NCBI Taxonomy" id="313628"/>
    <lineage>
        <taxon>Bacteria</taxon>
        <taxon>Pseudomonadati</taxon>
        <taxon>Lentisphaerota</taxon>
        <taxon>Lentisphaeria</taxon>
        <taxon>Lentisphaerales</taxon>
        <taxon>Lentisphaeraceae</taxon>
        <taxon>Lentisphaera</taxon>
    </lineage>
</organism>
<feature type="transmembrane region" description="Helical" evidence="1">
    <location>
        <begin position="12"/>
        <end position="36"/>
    </location>
</feature>
<gene>
    <name evidence="2" type="ORF">LNTAR_16763</name>
</gene>
<proteinExistence type="predicted"/>
<name>A6DF41_9BACT</name>
<dbReference type="Pfam" id="PF11086">
    <property type="entry name" value="DUF2878"/>
    <property type="match status" value="1"/>
</dbReference>
<reference evidence="2 3" key="1">
    <citation type="journal article" date="2010" name="J. Bacteriol.">
        <title>Genome sequence of Lentisphaera araneosa HTCC2155T, the type species of the order Lentisphaerales in the phylum Lentisphaerae.</title>
        <authorList>
            <person name="Thrash J.C."/>
            <person name="Cho J.C."/>
            <person name="Vergin K.L."/>
            <person name="Morris R.M."/>
            <person name="Giovannoni S.J."/>
        </authorList>
    </citation>
    <scope>NUCLEOTIDE SEQUENCE [LARGE SCALE GENOMIC DNA]</scope>
    <source>
        <strain evidence="2 3">HTCC2155</strain>
    </source>
</reference>
<keyword evidence="1" id="KW-1133">Transmembrane helix</keyword>
<evidence type="ECO:0000313" key="3">
    <source>
        <dbReference type="Proteomes" id="UP000004947"/>
    </source>
</evidence>
<dbReference type="EMBL" id="ABCK01000001">
    <property type="protein sequence ID" value="EDM29421.1"/>
    <property type="molecule type" value="Genomic_DNA"/>
</dbReference>
<keyword evidence="1" id="KW-0472">Membrane</keyword>
<dbReference type="STRING" id="313628.LNTAR_16763"/>
<evidence type="ECO:0000313" key="2">
    <source>
        <dbReference type="EMBL" id="EDM29421.1"/>
    </source>
</evidence>
<accession>A6DF41</accession>